<name>A0A062VGH2_9PROT</name>
<evidence type="ECO:0000256" key="6">
    <source>
        <dbReference type="SAM" id="Phobius"/>
    </source>
</evidence>
<gene>
    <name evidence="8" type="ORF">HPO_06042</name>
</gene>
<dbReference type="EMBL" id="ARYM01000005">
    <property type="protein sequence ID" value="KCZ99474.1"/>
    <property type="molecule type" value="Genomic_DNA"/>
</dbReference>
<dbReference type="Pfam" id="PF00924">
    <property type="entry name" value="MS_channel_2nd"/>
    <property type="match status" value="1"/>
</dbReference>
<dbReference type="AlphaFoldDB" id="A0A062VGH2"/>
<protein>
    <submittedName>
        <fullName evidence="8">MscS mechanosensitive ion channel</fullName>
    </submittedName>
</protein>
<dbReference type="PANTHER" id="PTHR30566:SF25">
    <property type="entry name" value="INNER MEMBRANE PROTEIN"/>
    <property type="match status" value="1"/>
</dbReference>
<dbReference type="InterPro" id="IPR023408">
    <property type="entry name" value="MscS_beta-dom_sf"/>
</dbReference>
<dbReference type="STRING" id="1280954.HPO_06042"/>
<keyword evidence="3 6" id="KW-1133">Transmembrane helix</keyword>
<evidence type="ECO:0000313" key="9">
    <source>
        <dbReference type="Proteomes" id="UP000027100"/>
    </source>
</evidence>
<dbReference type="PANTHER" id="PTHR30566">
    <property type="entry name" value="YNAI-RELATED MECHANOSENSITIVE ION CHANNEL"/>
    <property type="match status" value="1"/>
</dbReference>
<feature type="compositionally biased region" description="Basic and acidic residues" evidence="5">
    <location>
        <begin position="312"/>
        <end position="330"/>
    </location>
</feature>
<dbReference type="OrthoDB" id="9792218at2"/>
<keyword evidence="4 6" id="KW-0472">Membrane</keyword>
<dbReference type="Gene3D" id="1.10.287.1260">
    <property type="match status" value="1"/>
</dbReference>
<dbReference type="InterPro" id="IPR006685">
    <property type="entry name" value="MscS_channel_2nd"/>
</dbReference>
<feature type="transmembrane region" description="Helical" evidence="6">
    <location>
        <begin position="46"/>
        <end position="64"/>
    </location>
</feature>
<evidence type="ECO:0000313" key="8">
    <source>
        <dbReference type="EMBL" id="KCZ99474.1"/>
    </source>
</evidence>
<feature type="transmembrane region" description="Helical" evidence="6">
    <location>
        <begin position="94"/>
        <end position="115"/>
    </location>
</feature>
<dbReference type="eggNOG" id="COG0668">
    <property type="taxonomic scope" value="Bacteria"/>
</dbReference>
<dbReference type="Proteomes" id="UP000027100">
    <property type="component" value="Unassembled WGS sequence"/>
</dbReference>
<dbReference type="GO" id="GO:0008381">
    <property type="term" value="F:mechanosensitive monoatomic ion channel activity"/>
    <property type="evidence" value="ECO:0007669"/>
    <property type="project" value="UniProtKB-ARBA"/>
</dbReference>
<dbReference type="Gene3D" id="2.30.30.60">
    <property type="match status" value="1"/>
</dbReference>
<keyword evidence="9" id="KW-1185">Reference proteome</keyword>
<accession>A0A062VGH2</accession>
<evidence type="ECO:0000256" key="3">
    <source>
        <dbReference type="ARBA" id="ARBA00022989"/>
    </source>
</evidence>
<dbReference type="SUPFAM" id="SSF50182">
    <property type="entry name" value="Sm-like ribonucleoproteins"/>
    <property type="match status" value="1"/>
</dbReference>
<feature type="region of interest" description="Disordered" evidence="5">
    <location>
        <begin position="312"/>
        <end position="342"/>
    </location>
</feature>
<keyword evidence="2 6" id="KW-0812">Transmembrane</keyword>
<feature type="domain" description="Mechanosensitive ion channel MscS" evidence="7">
    <location>
        <begin position="143"/>
        <end position="209"/>
    </location>
</feature>
<evidence type="ECO:0000256" key="5">
    <source>
        <dbReference type="SAM" id="MobiDB-lite"/>
    </source>
</evidence>
<organism evidence="8 9">
    <name type="scientific">Hyphomonas polymorpha PS728</name>
    <dbReference type="NCBI Taxonomy" id="1280954"/>
    <lineage>
        <taxon>Bacteria</taxon>
        <taxon>Pseudomonadati</taxon>
        <taxon>Pseudomonadota</taxon>
        <taxon>Alphaproteobacteria</taxon>
        <taxon>Hyphomonadales</taxon>
        <taxon>Hyphomonadaceae</taxon>
        <taxon>Hyphomonas</taxon>
    </lineage>
</organism>
<dbReference type="GO" id="GO:0016020">
    <property type="term" value="C:membrane"/>
    <property type="evidence" value="ECO:0007669"/>
    <property type="project" value="UniProtKB-SubCell"/>
</dbReference>
<dbReference type="PATRIC" id="fig|1280954.3.peg.1233"/>
<evidence type="ECO:0000256" key="1">
    <source>
        <dbReference type="ARBA" id="ARBA00004370"/>
    </source>
</evidence>
<evidence type="ECO:0000256" key="2">
    <source>
        <dbReference type="ARBA" id="ARBA00022692"/>
    </source>
</evidence>
<sequence>MISGKKRRLWPMSWPVLLALSGAGLIGLSTLVPEADSRGLHGWAEYAGRVLMVCAVGWAVALLTDWRLAAAIDRADISVADNLSARKFRTRMLVLRRVAGVLLGVITLSVALMSIPVAREVGLSLFASAGVAGIVVGIAAQPVLANLIAGLQIAITQPIRIDDAVVVEGEWGWIEEIGLFHVIIRLWDERRLVTPLTYFNQNPFQNWTKQNASIIGSIFWSLDYRAPLEEMRAHLKQCCEDHPLWDGRVCVLQVTEARQDRIELRALTSARSSPDAWDLRCDLREKMIVWLRAQAPYALPVQRLEGRFYREGDEGANRSDHDETHERTDPPDTDDAAPRSAT</sequence>
<evidence type="ECO:0000259" key="7">
    <source>
        <dbReference type="Pfam" id="PF00924"/>
    </source>
</evidence>
<dbReference type="RefSeq" id="WP_051612353.1">
    <property type="nucleotide sequence ID" value="NZ_ARYM01000005.1"/>
</dbReference>
<reference evidence="8 9" key="1">
    <citation type="journal article" date="2014" name="Antonie Van Leeuwenhoek">
        <title>Hyphomonas beringensis sp. nov. and Hyphomonas chukchiensis sp. nov., isolated from surface seawater of the Bering Sea and Chukchi Sea.</title>
        <authorList>
            <person name="Li C."/>
            <person name="Lai Q."/>
            <person name="Li G."/>
            <person name="Dong C."/>
            <person name="Wang J."/>
            <person name="Liao Y."/>
            <person name="Shao Z."/>
        </authorList>
    </citation>
    <scope>NUCLEOTIDE SEQUENCE [LARGE SCALE GENOMIC DNA]</scope>
    <source>
        <strain evidence="8 9">PS728</strain>
    </source>
</reference>
<comment type="caution">
    <text evidence="8">The sequence shown here is derived from an EMBL/GenBank/DDBJ whole genome shotgun (WGS) entry which is preliminary data.</text>
</comment>
<comment type="subcellular location">
    <subcellularLocation>
        <location evidence="1">Membrane</location>
    </subcellularLocation>
</comment>
<feature type="transmembrane region" description="Helical" evidence="6">
    <location>
        <begin position="121"/>
        <end position="140"/>
    </location>
</feature>
<dbReference type="InterPro" id="IPR010920">
    <property type="entry name" value="LSM_dom_sf"/>
</dbReference>
<proteinExistence type="predicted"/>
<evidence type="ECO:0000256" key="4">
    <source>
        <dbReference type="ARBA" id="ARBA00023136"/>
    </source>
</evidence>